<feature type="domain" description="FAS1" evidence="2">
    <location>
        <begin position="169"/>
        <end position="314"/>
    </location>
</feature>
<dbReference type="SUPFAM" id="SSF82153">
    <property type="entry name" value="FAS1 domain"/>
    <property type="match status" value="2"/>
</dbReference>
<dbReference type="EMBL" id="JBHSCY010000001">
    <property type="protein sequence ID" value="MFC4268560.1"/>
    <property type="molecule type" value="Genomic_DNA"/>
</dbReference>
<dbReference type="Proteomes" id="UP001595826">
    <property type="component" value="Unassembled WGS sequence"/>
</dbReference>
<dbReference type="PANTHER" id="PTHR10900">
    <property type="entry name" value="PERIOSTIN-RELATED"/>
    <property type="match status" value="1"/>
</dbReference>
<dbReference type="Pfam" id="PF02469">
    <property type="entry name" value="Fasciclin"/>
    <property type="match status" value="2"/>
</dbReference>
<proteinExistence type="predicted"/>
<evidence type="ECO:0000313" key="3">
    <source>
        <dbReference type="EMBL" id="MFC4268560.1"/>
    </source>
</evidence>
<dbReference type="PANTHER" id="PTHR10900:SF77">
    <property type="entry name" value="FI19380P1"/>
    <property type="match status" value="1"/>
</dbReference>
<feature type="domain" description="FAS1" evidence="2">
    <location>
        <begin position="29"/>
        <end position="167"/>
    </location>
</feature>
<evidence type="ECO:0000313" key="4">
    <source>
        <dbReference type="Proteomes" id="UP001595826"/>
    </source>
</evidence>
<comment type="caution">
    <text evidence="3">The sequence shown here is derived from an EMBL/GenBank/DDBJ whole genome shotgun (WGS) entry which is preliminary data.</text>
</comment>
<reference evidence="4" key="1">
    <citation type="journal article" date="2019" name="Int. J. Syst. Evol. Microbiol.">
        <title>The Global Catalogue of Microorganisms (GCM) 10K type strain sequencing project: providing services to taxonomists for standard genome sequencing and annotation.</title>
        <authorList>
            <consortium name="The Broad Institute Genomics Platform"/>
            <consortium name="The Broad Institute Genome Sequencing Center for Infectious Disease"/>
            <person name="Wu L."/>
            <person name="Ma J."/>
        </authorList>
    </citation>
    <scope>NUCLEOTIDE SEQUENCE [LARGE SCALE GENOMIC DNA]</scope>
    <source>
        <strain evidence="4">CECT 8655</strain>
    </source>
</reference>
<evidence type="ECO:0000256" key="1">
    <source>
        <dbReference type="SAM" id="SignalP"/>
    </source>
</evidence>
<feature type="signal peptide" evidence="1">
    <location>
        <begin position="1"/>
        <end position="20"/>
    </location>
</feature>
<dbReference type="PROSITE" id="PS50213">
    <property type="entry name" value="FAS1"/>
    <property type="match status" value="2"/>
</dbReference>
<organism evidence="3 4">
    <name type="scientific">Polaribacter marinivivus</name>
    <dbReference type="NCBI Taxonomy" id="1524260"/>
    <lineage>
        <taxon>Bacteria</taxon>
        <taxon>Pseudomonadati</taxon>
        <taxon>Bacteroidota</taxon>
        <taxon>Flavobacteriia</taxon>
        <taxon>Flavobacteriales</taxon>
        <taxon>Flavobacteriaceae</taxon>
    </lineage>
</organism>
<dbReference type="PROSITE" id="PS51257">
    <property type="entry name" value="PROKAR_LIPOPROTEIN"/>
    <property type="match status" value="1"/>
</dbReference>
<keyword evidence="4" id="KW-1185">Reference proteome</keyword>
<dbReference type="RefSeq" id="WP_377409082.1">
    <property type="nucleotide sequence ID" value="NZ_JBHSCY010000001.1"/>
</dbReference>
<accession>A0ABV8R817</accession>
<gene>
    <name evidence="3" type="ORF">ACFOWD_06550</name>
</gene>
<dbReference type="InterPro" id="IPR000782">
    <property type="entry name" value="FAS1_domain"/>
</dbReference>
<feature type="chain" id="PRO_5046398875" evidence="1">
    <location>
        <begin position="21"/>
        <end position="316"/>
    </location>
</feature>
<dbReference type="Gene3D" id="2.30.180.10">
    <property type="entry name" value="FAS1 domain"/>
    <property type="match status" value="2"/>
</dbReference>
<protein>
    <submittedName>
        <fullName evidence="3">Fasciclin domain-containing protein</fullName>
    </submittedName>
</protein>
<evidence type="ECO:0000259" key="2">
    <source>
        <dbReference type="PROSITE" id="PS50213"/>
    </source>
</evidence>
<sequence length="316" mass="33075">MKKITKILSLVLAFSFLASCSDDEDVVIETNTIVDVAVKNNLTSLVAAVTRADLGATLSSNGSFTVLAPTNQAFETFLQSKGFASVNDVPVDVLRNILLNHVITGNLRSTDLSTGYAKSNATSAASGTEMSIYINTSNGVVFNGESTVDIANVEADNGIVHVVDKVIDLPNVVTFATADPNFSILVQALTRENDFTYVNTLSTPNGTSPAPFTVFAPTNDAFVDLLGELQVNGLGDISKATLSSTLNTHVVAGAIVLESNLSDNLPVNTLGGQLTVNITSNGATLTDSQNRVSTIIATDVQADNGVIHAINKVVLE</sequence>
<name>A0ABV8R817_9FLAO</name>
<dbReference type="SMART" id="SM00554">
    <property type="entry name" value="FAS1"/>
    <property type="match status" value="2"/>
</dbReference>
<keyword evidence="1" id="KW-0732">Signal</keyword>
<dbReference type="InterPro" id="IPR050904">
    <property type="entry name" value="Adhesion/Biosynth-related"/>
</dbReference>
<dbReference type="InterPro" id="IPR036378">
    <property type="entry name" value="FAS1_dom_sf"/>
</dbReference>